<dbReference type="PANTHER" id="PTHR43011:SF1">
    <property type="entry name" value="IRON-SULFUR CLUSTER ASSEMBLY 2 HOMOLOG, MITOCHONDRIAL"/>
    <property type="match status" value="1"/>
</dbReference>
<evidence type="ECO:0000256" key="1">
    <source>
        <dbReference type="ARBA" id="ARBA00004173"/>
    </source>
</evidence>
<evidence type="ECO:0000313" key="12">
    <source>
        <dbReference type="Proteomes" id="UP001159659"/>
    </source>
</evidence>
<comment type="pathway">
    <text evidence="2">Cofactor biosynthesis; iron-sulfur cluster biosynthesis.</text>
</comment>
<dbReference type="PANTHER" id="PTHR43011">
    <property type="entry name" value="IRON-SULFUR CLUSTER ASSEMBLY 2 HOMOLOG, MITOCHONDRIAL"/>
    <property type="match status" value="1"/>
</dbReference>
<dbReference type="GO" id="GO:0120510">
    <property type="term" value="C:mitochondrial [4Fe-4S] assembly complex"/>
    <property type="evidence" value="ECO:0007669"/>
    <property type="project" value="UniProtKB-ARBA"/>
</dbReference>
<reference evidence="10" key="2">
    <citation type="submission" date="2022-12" db="EMBL/GenBank/DDBJ databases">
        <authorList>
            <person name="Webb A."/>
        </authorList>
    </citation>
    <scope>NUCLEOTIDE SEQUENCE</scope>
    <source>
        <strain evidence="10">Pf2</strain>
    </source>
</reference>
<dbReference type="Proteomes" id="UP001159659">
    <property type="component" value="Unassembled WGS sequence"/>
</dbReference>
<accession>A0AAV0SQW4</accession>
<reference evidence="9 11" key="1">
    <citation type="submission" date="2021-11" db="EMBL/GenBank/DDBJ databases">
        <authorList>
            <person name="Islam A."/>
            <person name="Islam S."/>
            <person name="Flora M.S."/>
            <person name="Rahman M."/>
            <person name="Ziaur R.M."/>
            <person name="Epstein J.H."/>
            <person name="Hassan M."/>
            <person name="Klassen M."/>
            <person name="Woodard K."/>
            <person name="Webb A."/>
            <person name="Webby R.J."/>
            <person name="El Zowalaty M.E."/>
        </authorList>
    </citation>
    <scope>NUCLEOTIDE SEQUENCE [LARGE SCALE GENOMIC DNA]</scope>
    <source>
        <strain evidence="9">Pf1</strain>
    </source>
</reference>
<dbReference type="EMBL" id="CANTFK010000077">
    <property type="protein sequence ID" value="CAI5706085.1"/>
    <property type="molecule type" value="Genomic_DNA"/>
</dbReference>
<evidence type="ECO:0000256" key="4">
    <source>
        <dbReference type="ARBA" id="ARBA00022485"/>
    </source>
</evidence>
<dbReference type="SUPFAM" id="SSF89360">
    <property type="entry name" value="HesB-like domain"/>
    <property type="match status" value="1"/>
</dbReference>
<dbReference type="Gene3D" id="2.60.300.12">
    <property type="entry name" value="HesB-like domain"/>
    <property type="match status" value="1"/>
</dbReference>
<name>A0AAV0SQW4_9STRA</name>
<keyword evidence="4" id="KW-0411">Iron-sulfur</keyword>
<evidence type="ECO:0000256" key="3">
    <source>
        <dbReference type="ARBA" id="ARBA00006718"/>
    </source>
</evidence>
<evidence type="ECO:0000313" key="11">
    <source>
        <dbReference type="Proteomes" id="UP001157938"/>
    </source>
</evidence>
<dbReference type="FunFam" id="2.60.300.12:FF:000006">
    <property type="entry name" value="Iron-sulfur cluster assembly 2 mitochondrial"/>
    <property type="match status" value="1"/>
</dbReference>
<dbReference type="GO" id="GO:0051537">
    <property type="term" value="F:2 iron, 2 sulfur cluster binding"/>
    <property type="evidence" value="ECO:0007669"/>
    <property type="project" value="TreeGrafter"/>
</dbReference>
<dbReference type="EMBL" id="CAKLBC010000994">
    <property type="protein sequence ID" value="CAH0489086.1"/>
    <property type="molecule type" value="Genomic_DNA"/>
</dbReference>
<dbReference type="GO" id="GO:0016226">
    <property type="term" value="P:iron-sulfur cluster assembly"/>
    <property type="evidence" value="ECO:0007669"/>
    <property type="project" value="InterPro"/>
</dbReference>
<sequence>MINITSVFSRHLVRHQPRWVSSVQVTRHDTNNVPDLHITPLAAQKLIEAAKRQKTNNLMLRVAVEGGGCSGFKYVLEFEKDARPDDEKDVVIEQHGGRVVVDKESLELIRGSTVDFEQELIRSAFAVVNNPNAVSGCGCGTSFDLKE</sequence>
<comment type="similarity">
    <text evidence="3">Belongs to the HesB/IscA family.</text>
</comment>
<evidence type="ECO:0000256" key="6">
    <source>
        <dbReference type="ARBA" id="ARBA00023004"/>
    </source>
</evidence>
<dbReference type="Pfam" id="PF01521">
    <property type="entry name" value="Fe-S_biosyn"/>
    <property type="match status" value="1"/>
</dbReference>
<comment type="caution">
    <text evidence="10">The sequence shown here is derived from an EMBL/GenBank/DDBJ whole genome shotgun (WGS) entry which is preliminary data.</text>
</comment>
<dbReference type="GO" id="GO:0005506">
    <property type="term" value="F:iron ion binding"/>
    <property type="evidence" value="ECO:0007669"/>
    <property type="project" value="TreeGrafter"/>
</dbReference>
<organism evidence="10 12">
    <name type="scientific">Peronospora farinosa</name>
    <dbReference type="NCBI Taxonomy" id="134698"/>
    <lineage>
        <taxon>Eukaryota</taxon>
        <taxon>Sar</taxon>
        <taxon>Stramenopiles</taxon>
        <taxon>Oomycota</taxon>
        <taxon>Peronosporomycetes</taxon>
        <taxon>Peronosporales</taxon>
        <taxon>Peronosporaceae</taxon>
        <taxon>Peronospora</taxon>
    </lineage>
</organism>
<gene>
    <name evidence="9" type="ORF">PFR001_LOCUS4526</name>
    <name evidence="10" type="ORF">PFR002_LOCUS888</name>
</gene>
<evidence type="ECO:0000256" key="7">
    <source>
        <dbReference type="ARBA" id="ARBA00023128"/>
    </source>
</evidence>
<keyword evidence="7" id="KW-0496">Mitochondrion</keyword>
<keyword evidence="5" id="KW-0479">Metal-binding</keyword>
<evidence type="ECO:0000256" key="2">
    <source>
        <dbReference type="ARBA" id="ARBA00005151"/>
    </source>
</evidence>
<dbReference type="GO" id="GO:0051539">
    <property type="term" value="F:4 iron, 4 sulfur cluster binding"/>
    <property type="evidence" value="ECO:0007669"/>
    <property type="project" value="UniProtKB-KW"/>
</dbReference>
<dbReference type="Proteomes" id="UP001157938">
    <property type="component" value="Unassembled WGS sequence"/>
</dbReference>
<keyword evidence="6" id="KW-0408">Iron</keyword>
<keyword evidence="4" id="KW-0004">4Fe-4S</keyword>
<evidence type="ECO:0000313" key="9">
    <source>
        <dbReference type="EMBL" id="CAH0489086.1"/>
    </source>
</evidence>
<dbReference type="AlphaFoldDB" id="A0AAV0SQW4"/>
<dbReference type="InterPro" id="IPR000361">
    <property type="entry name" value="ATAP_core_dom"/>
</dbReference>
<dbReference type="InterPro" id="IPR016092">
    <property type="entry name" value="ATAP"/>
</dbReference>
<evidence type="ECO:0000259" key="8">
    <source>
        <dbReference type="Pfam" id="PF01521"/>
    </source>
</evidence>
<keyword evidence="11" id="KW-1185">Reference proteome</keyword>
<evidence type="ECO:0000313" key="10">
    <source>
        <dbReference type="EMBL" id="CAI5706085.1"/>
    </source>
</evidence>
<feature type="domain" description="Core" evidence="8">
    <location>
        <begin position="36"/>
        <end position="140"/>
    </location>
</feature>
<comment type="subcellular location">
    <subcellularLocation>
        <location evidence="1">Mitochondrion</location>
    </subcellularLocation>
</comment>
<proteinExistence type="inferred from homology"/>
<dbReference type="InterPro" id="IPR035903">
    <property type="entry name" value="HesB-like_dom_sf"/>
</dbReference>
<evidence type="ECO:0000256" key="5">
    <source>
        <dbReference type="ARBA" id="ARBA00022723"/>
    </source>
</evidence>
<protein>
    <recommendedName>
        <fullName evidence="8">Core domain-containing protein</fullName>
    </recommendedName>
</protein>
<dbReference type="NCBIfam" id="TIGR00049">
    <property type="entry name" value="iron-sulfur cluster assembly accessory protein"/>
    <property type="match status" value="1"/>
</dbReference>